<gene>
    <name evidence="3" type="ORF">IO99_14260</name>
</gene>
<dbReference type="AlphaFoldDB" id="A0A084J900"/>
<dbReference type="SUPFAM" id="SSF53756">
    <property type="entry name" value="UDP-Glycosyltransferase/glycogen phosphorylase"/>
    <property type="match status" value="1"/>
</dbReference>
<dbReference type="InterPro" id="IPR001296">
    <property type="entry name" value="Glyco_trans_1"/>
</dbReference>
<evidence type="ECO:0000256" key="1">
    <source>
        <dbReference type="ARBA" id="ARBA00022679"/>
    </source>
</evidence>
<dbReference type="RefSeq" id="WP_035134366.1">
    <property type="nucleotide sequence ID" value="NZ_JPMD01000035.1"/>
</dbReference>
<evidence type="ECO:0000313" key="3">
    <source>
        <dbReference type="EMBL" id="KEZ85434.1"/>
    </source>
</evidence>
<dbReference type="EMBL" id="JPMD01000035">
    <property type="protein sequence ID" value="KEZ85434.1"/>
    <property type="molecule type" value="Genomic_DNA"/>
</dbReference>
<protein>
    <submittedName>
        <fullName evidence="3">Group 1 glycosyl transferase</fullName>
    </submittedName>
</protein>
<keyword evidence="4" id="KW-1185">Reference proteome</keyword>
<organism evidence="3 4">
    <name type="scientific">Clostridium sulfidigenes</name>
    <dbReference type="NCBI Taxonomy" id="318464"/>
    <lineage>
        <taxon>Bacteria</taxon>
        <taxon>Bacillati</taxon>
        <taxon>Bacillota</taxon>
        <taxon>Clostridia</taxon>
        <taxon>Eubacteriales</taxon>
        <taxon>Clostridiaceae</taxon>
        <taxon>Clostridium</taxon>
    </lineage>
</organism>
<dbReference type="GO" id="GO:0009103">
    <property type="term" value="P:lipopolysaccharide biosynthetic process"/>
    <property type="evidence" value="ECO:0007669"/>
    <property type="project" value="TreeGrafter"/>
</dbReference>
<sequence length="330" mass="38384">MKVLLCARSNYINLSSGDTTIIFKIYTFLKEKGVNVDICGANEEANYDDYDIVHLFDIKNIFDAYKHFKLASNSKCSIVVSPMYFNMEKFFEYSDNMERKNLWNNCKAYKELILKKSKIIFCNSIYEKSLIIRDFTTKGDIKVVYNGVDINYDEVPLYNFKERYNLDNYILCVGRICEVKNQLELSKICNEIGVDLVLIGTASEERYLKECLAYPTTHYLGFMNDYDLYNAYTFSNAHVLASFSEVTSLSSLKAAAYGCNIVVTEEGASKEYFKDMAIYCDPYNHNSIKLAVEKSRVKRKNNKLKEYIRYNYNLNNMLEGIYEGYLKLMN</sequence>
<comment type="caution">
    <text evidence="3">The sequence shown here is derived from an EMBL/GenBank/DDBJ whole genome shotgun (WGS) entry which is preliminary data.</text>
</comment>
<keyword evidence="1 3" id="KW-0808">Transferase</keyword>
<evidence type="ECO:0000259" key="2">
    <source>
        <dbReference type="Pfam" id="PF00534"/>
    </source>
</evidence>
<accession>A0A084J900</accession>
<dbReference type="GO" id="GO:0016757">
    <property type="term" value="F:glycosyltransferase activity"/>
    <property type="evidence" value="ECO:0007669"/>
    <property type="project" value="InterPro"/>
</dbReference>
<dbReference type="CDD" id="cd03801">
    <property type="entry name" value="GT4_PimA-like"/>
    <property type="match status" value="1"/>
</dbReference>
<dbReference type="Proteomes" id="UP000028542">
    <property type="component" value="Unassembled WGS sequence"/>
</dbReference>
<name>A0A084J900_9CLOT</name>
<dbReference type="PANTHER" id="PTHR46401">
    <property type="entry name" value="GLYCOSYLTRANSFERASE WBBK-RELATED"/>
    <property type="match status" value="1"/>
</dbReference>
<reference evidence="3 4" key="1">
    <citation type="submission" date="2014-07" db="EMBL/GenBank/DDBJ databases">
        <title>Draft genome of Clostridium sulfidigenes 113A isolated from sediments associated with methane hydrate from Krishna Godavari basin.</title>
        <authorList>
            <person name="Honkalas V.S."/>
            <person name="Dabir A.P."/>
            <person name="Arora P."/>
            <person name="Dhakephalkar P.K."/>
        </authorList>
    </citation>
    <scope>NUCLEOTIDE SEQUENCE [LARGE SCALE GENOMIC DNA]</scope>
    <source>
        <strain evidence="3 4">113A</strain>
    </source>
</reference>
<evidence type="ECO:0000313" key="4">
    <source>
        <dbReference type="Proteomes" id="UP000028542"/>
    </source>
</evidence>
<dbReference type="PANTHER" id="PTHR46401:SF2">
    <property type="entry name" value="GLYCOSYLTRANSFERASE WBBK-RELATED"/>
    <property type="match status" value="1"/>
</dbReference>
<dbReference type="STRING" id="318464.IO99_14260"/>
<proteinExistence type="predicted"/>
<feature type="domain" description="Glycosyl transferase family 1" evidence="2">
    <location>
        <begin position="166"/>
        <end position="298"/>
    </location>
</feature>
<dbReference type="Gene3D" id="3.40.50.2000">
    <property type="entry name" value="Glycogen Phosphorylase B"/>
    <property type="match status" value="2"/>
</dbReference>
<dbReference type="eggNOG" id="COG0438">
    <property type="taxonomic scope" value="Bacteria"/>
</dbReference>
<dbReference type="Pfam" id="PF00534">
    <property type="entry name" value="Glycos_transf_1"/>
    <property type="match status" value="1"/>
</dbReference>